<keyword evidence="5" id="KW-1185">Reference proteome</keyword>
<dbReference type="PANTHER" id="PTHR15725:SF14">
    <property type="entry name" value="ZINC FINGER CCCH DOMAIN-CONTAINING PROTEIN 11A"/>
    <property type="match status" value="1"/>
</dbReference>
<dbReference type="PROSITE" id="PS50103">
    <property type="entry name" value="ZF_C3H1"/>
    <property type="match status" value="1"/>
</dbReference>
<dbReference type="PANTHER" id="PTHR15725">
    <property type="entry name" value="ZN-FINGER, C-X8-C-X5-C-X3-H TYPE-CONTAINING"/>
    <property type="match status" value="1"/>
</dbReference>
<organism evidence="4 5">
    <name type="scientific">Periophthalmus magnuspinnatus</name>
    <dbReference type="NCBI Taxonomy" id="409849"/>
    <lineage>
        <taxon>Eukaryota</taxon>
        <taxon>Metazoa</taxon>
        <taxon>Chordata</taxon>
        <taxon>Craniata</taxon>
        <taxon>Vertebrata</taxon>
        <taxon>Euteleostomi</taxon>
        <taxon>Actinopterygii</taxon>
        <taxon>Neopterygii</taxon>
        <taxon>Teleostei</taxon>
        <taxon>Neoteleostei</taxon>
        <taxon>Acanthomorphata</taxon>
        <taxon>Gobiaria</taxon>
        <taxon>Gobiiformes</taxon>
        <taxon>Gobioidei</taxon>
        <taxon>Gobiidae</taxon>
        <taxon>Oxudercinae</taxon>
        <taxon>Periophthalmus</taxon>
    </lineage>
</organism>
<feature type="compositionally biased region" description="Polar residues" evidence="2">
    <location>
        <begin position="408"/>
        <end position="420"/>
    </location>
</feature>
<dbReference type="Gene3D" id="4.10.1000.10">
    <property type="entry name" value="Zinc finger, CCCH-type"/>
    <property type="match status" value="1"/>
</dbReference>
<protein>
    <recommendedName>
        <fullName evidence="3">C3H1-type domain-containing protein</fullName>
    </recommendedName>
</protein>
<keyword evidence="1" id="KW-0479">Metal-binding</keyword>
<keyword evidence="1" id="KW-0862">Zinc</keyword>
<dbReference type="Pfam" id="PF15663">
    <property type="entry name" value="zf-CCCH_3"/>
    <property type="match status" value="1"/>
</dbReference>
<reference evidence="4" key="1">
    <citation type="submission" date="2025-08" db="UniProtKB">
        <authorList>
            <consortium name="Ensembl"/>
        </authorList>
    </citation>
    <scope>IDENTIFICATION</scope>
</reference>
<dbReference type="SMART" id="SM00356">
    <property type="entry name" value="ZnF_C3H1"/>
    <property type="match status" value="3"/>
</dbReference>
<dbReference type="Ensembl" id="ENSPMGT00000026280.1">
    <property type="protein sequence ID" value="ENSPMGP00000024660.1"/>
    <property type="gene ID" value="ENSPMGG00000019959.1"/>
</dbReference>
<dbReference type="InterPro" id="IPR041686">
    <property type="entry name" value="Znf-CCCH_3"/>
</dbReference>
<feature type="region of interest" description="Disordered" evidence="2">
    <location>
        <begin position="348"/>
        <end position="390"/>
    </location>
</feature>
<feature type="compositionally biased region" description="Basic and acidic residues" evidence="2">
    <location>
        <begin position="351"/>
        <end position="375"/>
    </location>
</feature>
<proteinExistence type="predicted"/>
<dbReference type="FunFam" id="4.10.1000.10:FF:000026">
    <property type="entry name" value="Zinc finger CCCH domain-containing protein 11A"/>
    <property type="match status" value="1"/>
</dbReference>
<feature type="zinc finger region" description="C3H1-type" evidence="1">
    <location>
        <begin position="7"/>
        <end position="29"/>
    </location>
</feature>
<feature type="region of interest" description="Disordered" evidence="2">
    <location>
        <begin position="100"/>
        <end position="149"/>
    </location>
</feature>
<evidence type="ECO:0000313" key="5">
    <source>
        <dbReference type="Proteomes" id="UP000261520"/>
    </source>
</evidence>
<dbReference type="GO" id="GO:0016973">
    <property type="term" value="P:poly(A)+ mRNA export from nucleus"/>
    <property type="evidence" value="ECO:0007669"/>
    <property type="project" value="TreeGrafter"/>
</dbReference>
<dbReference type="STRING" id="409849.ENSPMGP00000024660"/>
<accession>A0A3B4B6U1</accession>
<evidence type="ECO:0000259" key="3">
    <source>
        <dbReference type="PROSITE" id="PS50103"/>
    </source>
</evidence>
<dbReference type="Proteomes" id="UP000261520">
    <property type="component" value="Unplaced"/>
</dbReference>
<sequence>MTNHGDDCYFFYYSTCSKGDACPFRHCEAAIGNEIVCNLWEEGRCFRPVCKFRHMKITHNRKEIACYWENQPAGCQKPHCAFFHEKPRCIDGLYVPPDKVPPEEPVPSQPTLPTASNPQVRGVKKSESQEPVPSPTHPPVVINPADDDEDEDGKIPCLYQYTHQIVSYFYTYIFIFQINESLNFGVSTLEEIRLRRALKASMKRAVYSVPGGDTSANGGKENSFIQMRDGYLIIHDCFLAVDLRCGVPLRRSLAERLGKIVDEVQPEVPSQKFETRSKRTEQIRIKTLEEIKLEKAAKSQNPKECSASEIAITKTNTIKNPKGVKRAITVKDNSIGNIRTFSEMLHIKKKRQEENSKEDKHPSEKGKEKSQDKAEPVGSQAKESGGEIRVKTLEEIRREKAARLQAQEEIQQTTTDPQESSVKKPRLLRLKTASLSKTQPRANYDFRENMLDLFYICLWGIPKLNVKPSVVKPSVHLKPGQKRKAPERSAVAAVKPLNSTSNNSETVCTDLQVGPLYICKVNVLNTDMSGPETSQLLFLVYSIFPLSRTLKTPSQTKSRRTSVAVSRSSSCSIAPTSAVDDFDELISEFTTDDPLEDGVDPALGEDDLLQELSEMIDS</sequence>
<feature type="region of interest" description="Disordered" evidence="2">
    <location>
        <begin position="404"/>
        <end position="423"/>
    </location>
</feature>
<dbReference type="InterPro" id="IPR000571">
    <property type="entry name" value="Znf_CCCH"/>
</dbReference>
<feature type="domain" description="C3H1-type" evidence="3">
    <location>
        <begin position="7"/>
        <end position="29"/>
    </location>
</feature>
<dbReference type="AlphaFoldDB" id="A0A3B4B6U1"/>
<reference evidence="4" key="2">
    <citation type="submission" date="2025-09" db="UniProtKB">
        <authorList>
            <consortium name="Ensembl"/>
        </authorList>
    </citation>
    <scope>IDENTIFICATION</scope>
</reference>
<keyword evidence="1" id="KW-0863">Zinc-finger</keyword>
<name>A0A3B4B6U1_9GOBI</name>
<dbReference type="GO" id="GO:0008270">
    <property type="term" value="F:zinc ion binding"/>
    <property type="evidence" value="ECO:0007669"/>
    <property type="project" value="UniProtKB-KW"/>
</dbReference>
<evidence type="ECO:0000256" key="2">
    <source>
        <dbReference type="SAM" id="MobiDB-lite"/>
    </source>
</evidence>
<evidence type="ECO:0000256" key="1">
    <source>
        <dbReference type="PROSITE-ProRule" id="PRU00723"/>
    </source>
</evidence>
<evidence type="ECO:0000313" key="4">
    <source>
        <dbReference type="Ensembl" id="ENSPMGP00000024660.1"/>
    </source>
</evidence>